<evidence type="ECO:0000313" key="2">
    <source>
        <dbReference type="Proteomes" id="UP000192277"/>
    </source>
</evidence>
<dbReference type="Proteomes" id="UP000192277">
    <property type="component" value="Unassembled WGS sequence"/>
</dbReference>
<accession>A0ABX3NNZ8</accession>
<organism evidence="1 2">
    <name type="scientific">Niastella koreensis</name>
    <dbReference type="NCBI Taxonomy" id="354356"/>
    <lineage>
        <taxon>Bacteria</taxon>
        <taxon>Pseudomonadati</taxon>
        <taxon>Bacteroidota</taxon>
        <taxon>Chitinophagia</taxon>
        <taxon>Chitinophagales</taxon>
        <taxon>Chitinophagaceae</taxon>
        <taxon>Niastella</taxon>
    </lineage>
</organism>
<evidence type="ECO:0000313" key="1">
    <source>
        <dbReference type="EMBL" id="OQP41805.1"/>
    </source>
</evidence>
<proteinExistence type="predicted"/>
<gene>
    <name evidence="1" type="ORF">A4D02_14080</name>
</gene>
<sequence>MDLPAEMKVPIESSDDLAVSVKNLHPLLFKDGDSYCCELGPNPAEGVFGCGKTVRDALVDWDMNLQERIKNADENDEAAAFARQYMNG</sequence>
<protein>
    <submittedName>
        <fullName evidence="1">Uncharacterized protein</fullName>
    </submittedName>
</protein>
<reference evidence="1 2" key="1">
    <citation type="submission" date="2016-04" db="EMBL/GenBank/DDBJ databases">
        <authorList>
            <person name="Chen L."/>
            <person name="Zhuang W."/>
            <person name="Wang G."/>
        </authorList>
    </citation>
    <scope>NUCLEOTIDE SEQUENCE [LARGE SCALE GENOMIC DNA]</scope>
    <source>
        <strain evidence="2">GR20</strain>
    </source>
</reference>
<comment type="caution">
    <text evidence="1">The sequence shown here is derived from an EMBL/GenBank/DDBJ whole genome shotgun (WGS) entry which is preliminary data.</text>
</comment>
<dbReference type="EMBL" id="LWBO01000055">
    <property type="protein sequence ID" value="OQP41805.1"/>
    <property type="molecule type" value="Genomic_DNA"/>
</dbReference>
<name>A0ABX3NNZ8_9BACT</name>
<dbReference type="RefSeq" id="WP_014220998.1">
    <property type="nucleotide sequence ID" value="NZ_LWBO01000055.1"/>
</dbReference>
<keyword evidence="2" id="KW-1185">Reference proteome</keyword>